<keyword evidence="4 8" id="KW-0689">Ribosomal protein</keyword>
<dbReference type="GO" id="GO:0003735">
    <property type="term" value="F:structural constituent of ribosome"/>
    <property type="evidence" value="ECO:0007669"/>
    <property type="project" value="InterPro"/>
</dbReference>
<comment type="caution">
    <text evidence="10">The sequence shown here is derived from an EMBL/GenBank/DDBJ whole genome shotgun (WGS) entry which is preliminary data.</text>
</comment>
<evidence type="ECO:0000256" key="5">
    <source>
        <dbReference type="ARBA" id="ARBA00023274"/>
    </source>
</evidence>
<evidence type="ECO:0000259" key="9">
    <source>
        <dbReference type="PROSITE" id="PS50823"/>
    </source>
</evidence>
<dbReference type="InterPro" id="IPR005704">
    <property type="entry name" value="Ribosomal_uS3_bac-typ"/>
</dbReference>
<keyword evidence="3 8" id="KW-0694">RNA-binding</keyword>
<evidence type="ECO:0000256" key="2">
    <source>
        <dbReference type="ARBA" id="ARBA00022730"/>
    </source>
</evidence>
<dbReference type="NCBIfam" id="TIGR01009">
    <property type="entry name" value="rpsC_bact"/>
    <property type="match status" value="1"/>
</dbReference>
<protein>
    <recommendedName>
        <fullName evidence="7 8">Small ribosomal subunit protein uS3</fullName>
    </recommendedName>
</protein>
<evidence type="ECO:0000256" key="4">
    <source>
        <dbReference type="ARBA" id="ARBA00022980"/>
    </source>
</evidence>
<comment type="similarity">
    <text evidence="1 8">Belongs to the universal ribosomal protein uS3 family.</text>
</comment>
<name>A0A0G0FWJ3_9BACT</name>
<evidence type="ECO:0000313" key="11">
    <source>
        <dbReference type="Proteomes" id="UP000034508"/>
    </source>
</evidence>
<dbReference type="InterPro" id="IPR001351">
    <property type="entry name" value="Ribosomal_uS3_C"/>
</dbReference>
<gene>
    <name evidence="8" type="primary">rpsC</name>
    <name evidence="10" type="ORF">US31_C0007G0006</name>
</gene>
<comment type="subunit">
    <text evidence="8">Part of the 30S ribosomal subunit. Forms a tight complex with proteins S10 and S14.</text>
</comment>
<dbReference type="InterPro" id="IPR036419">
    <property type="entry name" value="Ribosomal_S3_C_sf"/>
</dbReference>
<dbReference type="GO" id="GO:0006412">
    <property type="term" value="P:translation"/>
    <property type="evidence" value="ECO:0007669"/>
    <property type="project" value="UniProtKB-UniRule"/>
</dbReference>
<dbReference type="InterPro" id="IPR004044">
    <property type="entry name" value="KH_dom_type_2"/>
</dbReference>
<dbReference type="InterPro" id="IPR057258">
    <property type="entry name" value="Ribosomal_uS3"/>
</dbReference>
<dbReference type="Proteomes" id="UP000034508">
    <property type="component" value="Unassembled WGS sequence"/>
</dbReference>
<dbReference type="EMBL" id="LBSM01000007">
    <property type="protein sequence ID" value="KKQ18200.1"/>
    <property type="molecule type" value="Genomic_DNA"/>
</dbReference>
<dbReference type="Gene3D" id="3.30.300.20">
    <property type="match status" value="1"/>
</dbReference>
<evidence type="ECO:0000256" key="3">
    <source>
        <dbReference type="ARBA" id="ARBA00022884"/>
    </source>
</evidence>
<dbReference type="SUPFAM" id="SSF54821">
    <property type="entry name" value="Ribosomal protein S3 C-terminal domain"/>
    <property type="match status" value="1"/>
</dbReference>
<dbReference type="GO" id="GO:0022627">
    <property type="term" value="C:cytosolic small ribosomal subunit"/>
    <property type="evidence" value="ECO:0007669"/>
    <property type="project" value="TreeGrafter"/>
</dbReference>
<dbReference type="PANTHER" id="PTHR11760:SF19">
    <property type="entry name" value="SMALL RIBOSOMAL SUBUNIT PROTEIN US3C"/>
    <property type="match status" value="1"/>
</dbReference>
<organism evidence="10 11">
    <name type="scientific">Berkelbacteria bacterium GW2011_GWA1_36_9</name>
    <dbReference type="NCBI Taxonomy" id="1618331"/>
    <lineage>
        <taxon>Bacteria</taxon>
        <taxon>Candidatus Berkelbacteria</taxon>
    </lineage>
</organism>
<dbReference type="PANTHER" id="PTHR11760">
    <property type="entry name" value="30S/40S RIBOSOMAL PROTEIN S3"/>
    <property type="match status" value="1"/>
</dbReference>
<dbReference type="PATRIC" id="fig|1618331.3.peg.482"/>
<proteinExistence type="inferred from homology"/>
<dbReference type="InterPro" id="IPR009019">
    <property type="entry name" value="KH_sf_prok-type"/>
</dbReference>
<dbReference type="HAMAP" id="MF_01309_B">
    <property type="entry name" value="Ribosomal_uS3_B"/>
    <property type="match status" value="1"/>
</dbReference>
<dbReference type="Gene3D" id="3.30.1140.32">
    <property type="entry name" value="Ribosomal protein S3, C-terminal domain"/>
    <property type="match status" value="1"/>
</dbReference>
<evidence type="ECO:0000256" key="8">
    <source>
        <dbReference type="HAMAP-Rule" id="MF_01309"/>
    </source>
</evidence>
<dbReference type="Pfam" id="PF00189">
    <property type="entry name" value="Ribosomal_S3_C"/>
    <property type="match status" value="1"/>
</dbReference>
<comment type="function">
    <text evidence="6 8">Binds the lower part of the 30S subunit head. Binds mRNA in the 70S ribosome, positioning it for translation.</text>
</comment>
<dbReference type="GO" id="GO:0019843">
    <property type="term" value="F:rRNA binding"/>
    <property type="evidence" value="ECO:0007669"/>
    <property type="project" value="UniProtKB-UniRule"/>
</dbReference>
<dbReference type="FunFam" id="3.30.300.20:FF:000001">
    <property type="entry name" value="30S ribosomal protein S3"/>
    <property type="match status" value="1"/>
</dbReference>
<dbReference type="PROSITE" id="PS50823">
    <property type="entry name" value="KH_TYPE_2"/>
    <property type="match status" value="1"/>
</dbReference>
<dbReference type="GO" id="GO:0003729">
    <property type="term" value="F:mRNA binding"/>
    <property type="evidence" value="ECO:0007669"/>
    <property type="project" value="UniProtKB-UniRule"/>
</dbReference>
<sequence>MGHKVNPIGFRLQINKNWQAKWFAKKNYRENLLSDIEIRNALDKKFGKTSGVSLVEIDRSQDAIKIIIHTSKPGILIGRSGQGINDIKMYLVKNCPKLRNLKTSVVTKIEIEIMEVKNPYLSAELVAQTVAYQVERRIAYKRAIKQSIGKVIDAKAKGIKIGISGRLGGAEIARREQYGKGSIPLGRLRANVDFAKVDALTTYGMIGVKVWIYKGDQIEQEEV</sequence>
<evidence type="ECO:0000256" key="7">
    <source>
        <dbReference type="ARBA" id="ARBA00035257"/>
    </source>
</evidence>
<reference evidence="10 11" key="1">
    <citation type="journal article" date="2015" name="Nature">
        <title>rRNA introns, odd ribosomes, and small enigmatic genomes across a large radiation of phyla.</title>
        <authorList>
            <person name="Brown C.T."/>
            <person name="Hug L.A."/>
            <person name="Thomas B.C."/>
            <person name="Sharon I."/>
            <person name="Castelle C.J."/>
            <person name="Singh A."/>
            <person name="Wilkins M.J."/>
            <person name="Williams K.H."/>
            <person name="Banfield J.F."/>
        </authorList>
    </citation>
    <scope>NUCLEOTIDE SEQUENCE [LARGE SCALE GENOMIC DNA]</scope>
</reference>
<keyword evidence="5 8" id="KW-0687">Ribonucleoprotein</keyword>
<evidence type="ECO:0000256" key="1">
    <source>
        <dbReference type="ARBA" id="ARBA00010761"/>
    </source>
</evidence>
<accession>A0A0G0FWJ3</accession>
<dbReference type="CDD" id="cd02412">
    <property type="entry name" value="KH-II_30S_S3"/>
    <property type="match status" value="1"/>
</dbReference>
<dbReference type="SUPFAM" id="SSF54814">
    <property type="entry name" value="Prokaryotic type KH domain (KH-domain type II)"/>
    <property type="match status" value="1"/>
</dbReference>
<keyword evidence="2 8" id="KW-0699">rRNA-binding</keyword>
<feature type="domain" description="KH type-2" evidence="9">
    <location>
        <begin position="38"/>
        <end position="117"/>
    </location>
</feature>
<dbReference type="Pfam" id="PF07650">
    <property type="entry name" value="KH_2"/>
    <property type="match status" value="1"/>
</dbReference>
<dbReference type="InterPro" id="IPR015946">
    <property type="entry name" value="KH_dom-like_a/b"/>
</dbReference>
<evidence type="ECO:0000256" key="6">
    <source>
        <dbReference type="ARBA" id="ARBA00024998"/>
    </source>
</evidence>
<dbReference type="AlphaFoldDB" id="A0A0G0FWJ3"/>
<evidence type="ECO:0000313" key="10">
    <source>
        <dbReference type="EMBL" id="KKQ18200.1"/>
    </source>
</evidence>